<dbReference type="AlphaFoldDB" id="A0A6G5QMW5"/>
<proteinExistence type="predicted"/>
<reference evidence="1 2" key="1">
    <citation type="submission" date="2016-07" db="EMBL/GenBank/DDBJ databases">
        <title>Comparative genomics of the Campylobacter concisus group.</title>
        <authorList>
            <person name="Miller W.G."/>
            <person name="Yee E."/>
            <person name="Chapman M.H."/>
            <person name="Huynh S."/>
            <person name="Bono J.L."/>
            <person name="On S.L.W."/>
            <person name="StLeger J."/>
            <person name="Foster G."/>
            <person name="Parker C.T."/>
        </authorList>
    </citation>
    <scope>NUCLEOTIDE SEQUENCE [LARGE SCALE GENOMIC DNA]</scope>
    <source>
        <strain evidence="1 2">ATCC 33238</strain>
    </source>
</reference>
<gene>
    <name evidence="1" type="ORF">CRECT_1146</name>
</gene>
<name>A0A6G5QMW5_CAMRE</name>
<dbReference type="EMBL" id="CP012543">
    <property type="protein sequence ID" value="QCD46806.1"/>
    <property type="molecule type" value="Genomic_DNA"/>
</dbReference>
<sequence length="365" mass="42806">MFALVVLLIVGIAMAILFVGLKKLKTFWKRLVFSIVWALAFCGHDLLIGVIFTSDASKYAKITVYDHIRPKGVYVGEMDYSKADRFWIYKDILKDGFFYEYKRVRDPYERLNYNHRLDDRYFRVYLDDNTSKDCLFKRNVFYHVAYESISKEYTESLAKEFFSNLKNYEDIDYKPYENNDMSKYSDEQRAVINKLIKIAKDKFPVNKNFKGYDYDDRFIAWAILEFKNINKPENKIEKLSNSDDKCIARIEVKANEISRIELKTCYDPYYYTNSCSKRPDISNKRGEFYYGSYIIDNDSGKILADNIYAKDYMDRTYSVWGLINNTLVSLGAQSSGGTVRVCGGKNLTTSLKICNEDLIKIYFKG</sequence>
<evidence type="ECO:0000313" key="1">
    <source>
        <dbReference type="EMBL" id="QCD46806.1"/>
    </source>
</evidence>
<dbReference type="RefSeq" id="WP_002946206.1">
    <property type="nucleotide sequence ID" value="NZ_CP012543.1"/>
</dbReference>
<protein>
    <submittedName>
        <fullName evidence="1">Uncharacterized protein</fullName>
    </submittedName>
</protein>
<evidence type="ECO:0000313" key="2">
    <source>
        <dbReference type="Proteomes" id="UP000502377"/>
    </source>
</evidence>
<organism evidence="1 2">
    <name type="scientific">Campylobacter rectus</name>
    <name type="common">Wolinella recta</name>
    <dbReference type="NCBI Taxonomy" id="203"/>
    <lineage>
        <taxon>Bacteria</taxon>
        <taxon>Pseudomonadati</taxon>
        <taxon>Campylobacterota</taxon>
        <taxon>Epsilonproteobacteria</taxon>
        <taxon>Campylobacterales</taxon>
        <taxon>Campylobacteraceae</taxon>
        <taxon>Campylobacter</taxon>
    </lineage>
</organism>
<accession>A0A6G5QMW5</accession>
<dbReference type="Proteomes" id="UP000502377">
    <property type="component" value="Chromosome"/>
</dbReference>
<dbReference type="KEGG" id="crx:CRECT_1146"/>